<comment type="caution">
    <text evidence="3">The sequence shown here is derived from an EMBL/GenBank/DDBJ whole genome shotgun (WGS) entry which is preliminary data.</text>
</comment>
<evidence type="ECO:0000313" key="3">
    <source>
        <dbReference type="EMBL" id="TQD84480.1"/>
    </source>
</evidence>
<dbReference type="GO" id="GO:0008270">
    <property type="term" value="F:zinc ion binding"/>
    <property type="evidence" value="ECO:0007669"/>
    <property type="project" value="UniProtKB-KW"/>
</dbReference>
<evidence type="ECO:0000313" key="4">
    <source>
        <dbReference type="Proteomes" id="UP000315295"/>
    </source>
</evidence>
<dbReference type="AlphaFoldDB" id="A0A540LDH8"/>
<protein>
    <recommendedName>
        <fullName evidence="2">CCHC-type domain-containing protein</fullName>
    </recommendedName>
</protein>
<dbReference type="PANTHER" id="PTHR35046:SF18">
    <property type="entry name" value="RNA-DIRECTED DNA POLYMERASE"/>
    <property type="match status" value="1"/>
</dbReference>
<gene>
    <name evidence="3" type="ORF">C1H46_029960</name>
</gene>
<dbReference type="Proteomes" id="UP000315295">
    <property type="component" value="Unassembled WGS sequence"/>
</dbReference>
<dbReference type="PROSITE" id="PS50158">
    <property type="entry name" value="ZF_CCHC"/>
    <property type="match status" value="1"/>
</dbReference>
<name>A0A540LDH8_MALBA</name>
<keyword evidence="1" id="KW-0863">Zinc-finger</keyword>
<dbReference type="Pfam" id="PF00098">
    <property type="entry name" value="zf-CCHC"/>
    <property type="match status" value="1"/>
</dbReference>
<evidence type="ECO:0000259" key="2">
    <source>
        <dbReference type="PROSITE" id="PS50158"/>
    </source>
</evidence>
<dbReference type="Gene3D" id="4.10.60.10">
    <property type="entry name" value="Zinc finger, CCHC-type"/>
    <property type="match status" value="1"/>
</dbReference>
<proteinExistence type="predicted"/>
<keyword evidence="1" id="KW-0479">Metal-binding</keyword>
<organism evidence="3 4">
    <name type="scientific">Malus baccata</name>
    <name type="common">Siberian crab apple</name>
    <name type="synonym">Pyrus baccata</name>
    <dbReference type="NCBI Taxonomy" id="106549"/>
    <lineage>
        <taxon>Eukaryota</taxon>
        <taxon>Viridiplantae</taxon>
        <taxon>Streptophyta</taxon>
        <taxon>Embryophyta</taxon>
        <taxon>Tracheophyta</taxon>
        <taxon>Spermatophyta</taxon>
        <taxon>Magnoliopsida</taxon>
        <taxon>eudicotyledons</taxon>
        <taxon>Gunneridae</taxon>
        <taxon>Pentapetalae</taxon>
        <taxon>rosids</taxon>
        <taxon>fabids</taxon>
        <taxon>Rosales</taxon>
        <taxon>Rosaceae</taxon>
        <taxon>Amygdaloideae</taxon>
        <taxon>Maleae</taxon>
        <taxon>Malus</taxon>
    </lineage>
</organism>
<dbReference type="EMBL" id="VIEB01000635">
    <property type="protein sequence ID" value="TQD84480.1"/>
    <property type="molecule type" value="Genomic_DNA"/>
</dbReference>
<keyword evidence="1" id="KW-0862">Zinc</keyword>
<reference evidence="3 4" key="1">
    <citation type="journal article" date="2019" name="G3 (Bethesda)">
        <title>Sequencing of a Wild Apple (Malus baccata) Genome Unravels the Differences Between Cultivated and Wild Apple Species Regarding Disease Resistance and Cold Tolerance.</title>
        <authorList>
            <person name="Chen X."/>
        </authorList>
    </citation>
    <scope>NUCLEOTIDE SEQUENCE [LARGE SCALE GENOMIC DNA]</scope>
    <source>
        <strain evidence="4">cv. Shandingzi</strain>
        <tissue evidence="3">Leaves</tissue>
    </source>
</reference>
<dbReference type="InterPro" id="IPR001878">
    <property type="entry name" value="Znf_CCHC"/>
</dbReference>
<accession>A0A540LDH8</accession>
<evidence type="ECO:0000256" key="1">
    <source>
        <dbReference type="PROSITE-ProRule" id="PRU00047"/>
    </source>
</evidence>
<keyword evidence="4" id="KW-1185">Reference proteome</keyword>
<dbReference type="GO" id="GO:0003676">
    <property type="term" value="F:nucleic acid binding"/>
    <property type="evidence" value="ECO:0007669"/>
    <property type="project" value="InterPro"/>
</dbReference>
<dbReference type="InterPro" id="IPR036875">
    <property type="entry name" value="Znf_CCHC_sf"/>
</dbReference>
<dbReference type="SMART" id="SM00343">
    <property type="entry name" value="ZnF_C2HC"/>
    <property type="match status" value="1"/>
</dbReference>
<sequence>MGDICYRCNKIGHRSNVCPERRQANLLKAEGNQEEDYREEEVGDDDYEGVEFATEEGMDRLTLVLQRVPLAPKEDGQRHCIFHSLCSINSKVCKVIVDNGSCENFVAKKVVEHLQLPTEPHVSPYSLGWVKK</sequence>
<dbReference type="SUPFAM" id="SSF57756">
    <property type="entry name" value="Retrovirus zinc finger-like domains"/>
    <property type="match status" value="1"/>
</dbReference>
<feature type="domain" description="CCHC-type" evidence="2">
    <location>
        <begin position="5"/>
        <end position="20"/>
    </location>
</feature>
<dbReference type="PANTHER" id="PTHR35046">
    <property type="entry name" value="ZINC KNUCKLE (CCHC-TYPE) FAMILY PROTEIN"/>
    <property type="match status" value="1"/>
</dbReference>